<evidence type="ECO:0000259" key="3">
    <source>
        <dbReference type="PROSITE" id="PS50113"/>
    </source>
</evidence>
<feature type="domain" description="GGDEF" evidence="4">
    <location>
        <begin position="532"/>
        <end position="678"/>
    </location>
</feature>
<dbReference type="NCBIfam" id="TIGR00229">
    <property type="entry name" value="sensory_box"/>
    <property type="match status" value="1"/>
</dbReference>
<dbReference type="InterPro" id="IPR013655">
    <property type="entry name" value="PAS_fold_3"/>
</dbReference>
<dbReference type="PANTHER" id="PTHR46663:SF3">
    <property type="entry name" value="SLL0267 PROTEIN"/>
    <property type="match status" value="1"/>
</dbReference>
<dbReference type="PANTHER" id="PTHR46663">
    <property type="entry name" value="DIGUANYLATE CYCLASE DGCT-RELATED"/>
    <property type="match status" value="1"/>
</dbReference>
<feature type="signal peptide" evidence="2">
    <location>
        <begin position="1"/>
        <end position="33"/>
    </location>
</feature>
<evidence type="ECO:0000313" key="5">
    <source>
        <dbReference type="EMBL" id="TVO74708.1"/>
    </source>
</evidence>
<dbReference type="InterPro" id="IPR035965">
    <property type="entry name" value="PAS-like_dom_sf"/>
</dbReference>
<dbReference type="Pfam" id="PF09084">
    <property type="entry name" value="NMT1"/>
    <property type="match status" value="1"/>
</dbReference>
<dbReference type="AlphaFoldDB" id="A0A557RTD8"/>
<dbReference type="InterPro" id="IPR000700">
    <property type="entry name" value="PAS-assoc_C"/>
</dbReference>
<dbReference type="SUPFAM" id="SSF55785">
    <property type="entry name" value="PYP-like sensor domain (PAS domain)"/>
    <property type="match status" value="1"/>
</dbReference>
<dbReference type="CDD" id="cd01949">
    <property type="entry name" value="GGDEF"/>
    <property type="match status" value="1"/>
</dbReference>
<dbReference type="SMART" id="SM00267">
    <property type="entry name" value="GGDEF"/>
    <property type="match status" value="1"/>
</dbReference>
<organism evidence="5 6">
    <name type="scientific">Denitromonas halophila</name>
    <dbReference type="NCBI Taxonomy" id="1629404"/>
    <lineage>
        <taxon>Bacteria</taxon>
        <taxon>Pseudomonadati</taxon>
        <taxon>Pseudomonadota</taxon>
        <taxon>Betaproteobacteria</taxon>
        <taxon>Rhodocyclales</taxon>
        <taxon>Zoogloeaceae</taxon>
        <taxon>Denitromonas</taxon>
    </lineage>
</organism>
<evidence type="ECO:0000259" key="4">
    <source>
        <dbReference type="PROSITE" id="PS50887"/>
    </source>
</evidence>
<name>A0A557RTD8_9RHOO</name>
<dbReference type="CDD" id="cd00130">
    <property type="entry name" value="PAS"/>
    <property type="match status" value="1"/>
</dbReference>
<feature type="chain" id="PRO_5022005863" evidence="2">
    <location>
        <begin position="34"/>
        <end position="681"/>
    </location>
</feature>
<dbReference type="Pfam" id="PF08447">
    <property type="entry name" value="PAS_3"/>
    <property type="match status" value="1"/>
</dbReference>
<dbReference type="Gene3D" id="3.30.70.270">
    <property type="match status" value="1"/>
</dbReference>
<keyword evidence="1" id="KW-0812">Transmembrane</keyword>
<sequence>MKNGFARFTRKLMGFAKSLGVALILLSAGQALADDSVVLQLRWVHQFQFAGYYAALEKGYYAAAGLDVEIRAAGPNKPTPLEELTKGNAHYGVGNSGLVVAYQQGAPVVALAAIFQRSPNVWLTLEASHLITPLDLAGKRLMMTPSVENAELLSLLAMEGIARDRLNIVPSSFDIDDLITGRVDAFNAYATNEPYLLEQLGIAYRIIDPHDYGIDFYSDVLFTTEDELLRHPQRVAAFQAASLKGWDYAMAHPEEIVDLIRQRYNPEKSRDHLLFEATTIRTIMQPDLIQIGHMNPLRWQRIADTFVRQGMNTPARPLDGFLYDPAPKPVAAWLIYALVAALVVIGIAVLITGFMHRANRSLLAAKRSLQSSEYRLNMALVAAKQGWFDVDLRSGKVAVSPEYLRMIGHAAAELETDVTSWMARVHDEDRPGVREAFDACIASGGPTTLAYRRQTKTGDWKWIESVGKIIEWDDAHRATRMIGVHTDITERKRLEAEILDLALHDHLTGLPNRSLLAERLGQAIAASKRTGRYGAALFLDLDNFKPLNDEHGHDIGDLLLIEVARRLKSCIREIDTAARFGGDEFVLVLGELNEDVDTATIEALQVAQKIGAALAAPYVLTASGDGRGRTLEYHCTASIGVALFGNDRVDRSSILSRADSAMYLAKHAGGGRVQLVVPDGR</sequence>
<evidence type="ECO:0000256" key="1">
    <source>
        <dbReference type="SAM" id="Phobius"/>
    </source>
</evidence>
<evidence type="ECO:0000313" key="6">
    <source>
        <dbReference type="Proteomes" id="UP000318349"/>
    </source>
</evidence>
<dbReference type="Proteomes" id="UP000318349">
    <property type="component" value="Unassembled WGS sequence"/>
</dbReference>
<dbReference type="SUPFAM" id="SSF53850">
    <property type="entry name" value="Periplasmic binding protein-like II"/>
    <property type="match status" value="1"/>
</dbReference>
<dbReference type="InterPro" id="IPR052163">
    <property type="entry name" value="DGC-Regulatory_Protein"/>
</dbReference>
<comment type="caution">
    <text evidence="5">The sequence shown here is derived from an EMBL/GenBank/DDBJ whole genome shotgun (WGS) entry which is preliminary data.</text>
</comment>
<gene>
    <name evidence="5" type="ORF">FHP89_15450</name>
</gene>
<dbReference type="InterPro" id="IPR043128">
    <property type="entry name" value="Rev_trsase/Diguanyl_cyclase"/>
</dbReference>
<dbReference type="InterPro" id="IPR000160">
    <property type="entry name" value="GGDEF_dom"/>
</dbReference>
<dbReference type="InterPro" id="IPR000014">
    <property type="entry name" value="PAS"/>
</dbReference>
<dbReference type="Gene3D" id="3.30.450.20">
    <property type="entry name" value="PAS domain"/>
    <property type="match status" value="1"/>
</dbReference>
<keyword evidence="2" id="KW-0732">Signal</keyword>
<dbReference type="InterPro" id="IPR001610">
    <property type="entry name" value="PAC"/>
</dbReference>
<feature type="transmembrane region" description="Helical" evidence="1">
    <location>
        <begin position="333"/>
        <end position="354"/>
    </location>
</feature>
<proteinExistence type="predicted"/>
<dbReference type="SUPFAM" id="SSF55073">
    <property type="entry name" value="Nucleotide cyclase"/>
    <property type="match status" value="1"/>
</dbReference>
<dbReference type="Pfam" id="PF00990">
    <property type="entry name" value="GGDEF"/>
    <property type="match status" value="1"/>
</dbReference>
<dbReference type="PROSITE" id="PS50887">
    <property type="entry name" value="GGDEF"/>
    <property type="match status" value="1"/>
</dbReference>
<protein>
    <submittedName>
        <fullName evidence="5">Diguanylate cyclase</fullName>
    </submittedName>
</protein>
<keyword evidence="1" id="KW-1133">Transmembrane helix</keyword>
<dbReference type="Gene3D" id="3.40.190.10">
    <property type="entry name" value="Periplasmic binding protein-like II"/>
    <property type="match status" value="2"/>
</dbReference>
<feature type="domain" description="PAC" evidence="3">
    <location>
        <begin position="447"/>
        <end position="500"/>
    </location>
</feature>
<dbReference type="EMBL" id="VMNI01000015">
    <property type="protein sequence ID" value="TVO74708.1"/>
    <property type="molecule type" value="Genomic_DNA"/>
</dbReference>
<dbReference type="InterPro" id="IPR029787">
    <property type="entry name" value="Nucleotide_cyclase"/>
</dbReference>
<dbReference type="SMART" id="SM00086">
    <property type="entry name" value="PAC"/>
    <property type="match status" value="1"/>
</dbReference>
<dbReference type="InterPro" id="IPR015168">
    <property type="entry name" value="SsuA/THI5"/>
</dbReference>
<evidence type="ECO:0000256" key="2">
    <source>
        <dbReference type="SAM" id="SignalP"/>
    </source>
</evidence>
<dbReference type="PROSITE" id="PS50113">
    <property type="entry name" value="PAC"/>
    <property type="match status" value="1"/>
</dbReference>
<dbReference type="NCBIfam" id="TIGR00254">
    <property type="entry name" value="GGDEF"/>
    <property type="match status" value="1"/>
</dbReference>
<reference evidence="5 6" key="1">
    <citation type="submission" date="2019-07" db="EMBL/GenBank/DDBJ databases">
        <title>The pathways for chlorine oxyanion respiration interact through the shared metabolite chlorate.</title>
        <authorList>
            <person name="Barnum T.P."/>
            <person name="Cheng Y."/>
            <person name="Hill K.A."/>
            <person name="Lucas L.N."/>
            <person name="Carlson H.K."/>
            <person name="Coates J.D."/>
        </authorList>
    </citation>
    <scope>NUCLEOTIDE SEQUENCE [LARGE SCALE GENOMIC DNA]</scope>
    <source>
        <strain evidence="5 6">SFB-1</strain>
    </source>
</reference>
<accession>A0A557RTD8</accession>
<keyword evidence="1" id="KW-0472">Membrane</keyword>